<evidence type="ECO:0000256" key="1">
    <source>
        <dbReference type="ARBA" id="ARBA00022670"/>
    </source>
</evidence>
<evidence type="ECO:0000256" key="4">
    <source>
        <dbReference type="ARBA" id="ARBA00022833"/>
    </source>
</evidence>
<proteinExistence type="predicted"/>
<keyword evidence="2" id="KW-0479">Metal-binding</keyword>
<sequence>MLGTAGLDRPAERAAALLAELGGLSAVVASSEERLDTIGGRGVGRALRAAFALVRRLAAIELDRRPIIGTSEALLAYLRVAIGHAQREEMRVLYLDAAHRLIRDEPTSRGTVARLAIYPREIVRRALELSASGLILAHNHPSGDPTPSAADVAATREIVQLARSFDIDVHDHLVVARTGHASMRALKLI</sequence>
<dbReference type="PROSITE" id="PS50249">
    <property type="entry name" value="MPN"/>
    <property type="match status" value="1"/>
</dbReference>
<dbReference type="InterPro" id="IPR025657">
    <property type="entry name" value="RadC_JAB"/>
</dbReference>
<protein>
    <submittedName>
        <fullName evidence="7">DNA repair protein RadC</fullName>
    </submittedName>
</protein>
<dbReference type="EMBL" id="CP084930">
    <property type="protein sequence ID" value="USI74462.1"/>
    <property type="molecule type" value="Genomic_DNA"/>
</dbReference>
<evidence type="ECO:0000259" key="6">
    <source>
        <dbReference type="PROSITE" id="PS50249"/>
    </source>
</evidence>
<dbReference type="PANTHER" id="PTHR30471:SF3">
    <property type="entry name" value="UPF0758 PROTEIN YEES-RELATED"/>
    <property type="match status" value="1"/>
</dbReference>
<organism evidence="7 8">
    <name type="scientific">Sphingomonas morindae</name>
    <dbReference type="NCBI Taxonomy" id="1541170"/>
    <lineage>
        <taxon>Bacteria</taxon>
        <taxon>Pseudomonadati</taxon>
        <taxon>Pseudomonadota</taxon>
        <taxon>Alphaproteobacteria</taxon>
        <taxon>Sphingomonadales</taxon>
        <taxon>Sphingomonadaceae</taxon>
        <taxon>Sphingomonas</taxon>
    </lineage>
</organism>
<keyword evidence="8" id="KW-1185">Reference proteome</keyword>
<dbReference type="InterPro" id="IPR001405">
    <property type="entry name" value="UPF0758"/>
</dbReference>
<reference evidence="7" key="1">
    <citation type="journal article" date="2022" name="Toxins">
        <title>Genomic Analysis of Sphingopyxis sp. USTB-05 for Biodegrading Cyanobacterial Hepatotoxins.</title>
        <authorList>
            <person name="Liu C."/>
            <person name="Xu Q."/>
            <person name="Zhao Z."/>
            <person name="Zhang H."/>
            <person name="Liu X."/>
            <person name="Yin C."/>
            <person name="Liu Y."/>
            <person name="Yan H."/>
        </authorList>
    </citation>
    <scope>NUCLEOTIDE SEQUENCE</scope>
    <source>
        <strain evidence="7">NBD5</strain>
    </source>
</reference>
<gene>
    <name evidence="7" type="primary">radC</name>
    <name evidence="7" type="ORF">LHA26_01490</name>
</gene>
<evidence type="ECO:0000256" key="3">
    <source>
        <dbReference type="ARBA" id="ARBA00022801"/>
    </source>
</evidence>
<evidence type="ECO:0000256" key="5">
    <source>
        <dbReference type="ARBA" id="ARBA00023049"/>
    </source>
</evidence>
<dbReference type="InterPro" id="IPR037518">
    <property type="entry name" value="MPN"/>
</dbReference>
<dbReference type="PANTHER" id="PTHR30471">
    <property type="entry name" value="DNA REPAIR PROTEIN RADC"/>
    <property type="match status" value="1"/>
</dbReference>
<keyword evidence="3" id="KW-0378">Hydrolase</keyword>
<dbReference type="Gene3D" id="3.40.140.10">
    <property type="entry name" value="Cytidine Deaminase, domain 2"/>
    <property type="match status" value="1"/>
</dbReference>
<evidence type="ECO:0000313" key="8">
    <source>
        <dbReference type="Proteomes" id="UP001056937"/>
    </source>
</evidence>
<keyword evidence="1" id="KW-0645">Protease</keyword>
<dbReference type="CDD" id="cd08071">
    <property type="entry name" value="MPN_DUF2466"/>
    <property type="match status" value="1"/>
</dbReference>
<evidence type="ECO:0000256" key="2">
    <source>
        <dbReference type="ARBA" id="ARBA00022723"/>
    </source>
</evidence>
<feature type="domain" description="MPN" evidence="6">
    <location>
        <begin position="67"/>
        <end position="189"/>
    </location>
</feature>
<dbReference type="Pfam" id="PF04002">
    <property type="entry name" value="RadC"/>
    <property type="match status" value="1"/>
</dbReference>
<accession>A0ABY4XBW3</accession>
<dbReference type="Proteomes" id="UP001056937">
    <property type="component" value="Chromosome 1"/>
</dbReference>
<dbReference type="InterPro" id="IPR020891">
    <property type="entry name" value="UPF0758_CS"/>
</dbReference>
<evidence type="ECO:0000313" key="7">
    <source>
        <dbReference type="EMBL" id="USI74462.1"/>
    </source>
</evidence>
<keyword evidence="4" id="KW-0862">Zinc</keyword>
<name>A0ABY4XBW3_9SPHN</name>
<dbReference type="PROSITE" id="PS01302">
    <property type="entry name" value="UPF0758"/>
    <property type="match status" value="1"/>
</dbReference>
<dbReference type="NCBIfam" id="TIGR00608">
    <property type="entry name" value="radc"/>
    <property type="match status" value="1"/>
</dbReference>
<dbReference type="RefSeq" id="WP_302898062.1">
    <property type="nucleotide sequence ID" value="NZ_CP084930.1"/>
</dbReference>
<keyword evidence="5" id="KW-0482">Metalloprotease</keyword>